<dbReference type="InterPro" id="IPR012677">
    <property type="entry name" value="Nucleotide-bd_a/b_plait_sf"/>
</dbReference>
<feature type="compositionally biased region" description="Basic and acidic residues" evidence="2">
    <location>
        <begin position="198"/>
        <end position="212"/>
    </location>
</feature>
<evidence type="ECO:0000259" key="3">
    <source>
        <dbReference type="PROSITE" id="PS50102"/>
    </source>
</evidence>
<keyword evidence="1" id="KW-0694">RNA-binding</keyword>
<feature type="compositionally biased region" description="Low complexity" evidence="2">
    <location>
        <begin position="12"/>
        <end position="27"/>
    </location>
</feature>
<feature type="compositionally biased region" description="Basic residues" evidence="2">
    <location>
        <begin position="436"/>
        <end position="445"/>
    </location>
</feature>
<organism evidence="4 5">
    <name type="scientific">Anaeramoeba flamelloides</name>
    <dbReference type="NCBI Taxonomy" id="1746091"/>
    <lineage>
        <taxon>Eukaryota</taxon>
        <taxon>Metamonada</taxon>
        <taxon>Anaeramoebidae</taxon>
        <taxon>Anaeramoeba</taxon>
    </lineage>
</organism>
<dbReference type="Gene3D" id="3.30.70.330">
    <property type="match status" value="1"/>
</dbReference>
<feature type="compositionally biased region" description="Basic and acidic residues" evidence="2">
    <location>
        <begin position="36"/>
        <end position="59"/>
    </location>
</feature>
<evidence type="ECO:0000313" key="5">
    <source>
        <dbReference type="Proteomes" id="UP001150062"/>
    </source>
</evidence>
<evidence type="ECO:0000256" key="2">
    <source>
        <dbReference type="SAM" id="MobiDB-lite"/>
    </source>
</evidence>
<dbReference type="PROSITE" id="PS50102">
    <property type="entry name" value="RRM"/>
    <property type="match status" value="1"/>
</dbReference>
<dbReference type="Proteomes" id="UP001150062">
    <property type="component" value="Unassembled WGS sequence"/>
</dbReference>
<protein>
    <submittedName>
        <fullName evidence="4">Cell cycle control protein cwf15</fullName>
    </submittedName>
</protein>
<feature type="region of interest" description="Disordered" evidence="2">
    <location>
        <begin position="425"/>
        <end position="456"/>
    </location>
</feature>
<dbReference type="SUPFAM" id="SSF54928">
    <property type="entry name" value="RNA-binding domain, RBD"/>
    <property type="match status" value="1"/>
</dbReference>
<dbReference type="Pfam" id="PF00076">
    <property type="entry name" value="RRM_1"/>
    <property type="match status" value="1"/>
</dbReference>
<dbReference type="SMART" id="SM00360">
    <property type="entry name" value="RRM"/>
    <property type="match status" value="1"/>
</dbReference>
<feature type="compositionally biased region" description="Acidic residues" evidence="2">
    <location>
        <begin position="213"/>
        <end position="237"/>
    </location>
</feature>
<reference evidence="4" key="1">
    <citation type="submission" date="2022-08" db="EMBL/GenBank/DDBJ databases">
        <title>Novel sulfate-reducing endosymbionts in the free-living metamonad Anaeramoeba.</title>
        <authorList>
            <person name="Jerlstrom-Hultqvist J."/>
            <person name="Cepicka I."/>
            <person name="Gallot-Lavallee L."/>
            <person name="Salas-Leiva D."/>
            <person name="Curtis B.A."/>
            <person name="Zahonova K."/>
            <person name="Pipaliya S."/>
            <person name="Dacks J."/>
            <person name="Roger A.J."/>
        </authorList>
    </citation>
    <scope>NUCLEOTIDE SEQUENCE</scope>
    <source>
        <strain evidence="4">Schooner1</strain>
    </source>
</reference>
<gene>
    <name evidence="4" type="ORF">M0813_01689</name>
</gene>
<keyword evidence="5" id="KW-1185">Reference proteome</keyword>
<feature type="domain" description="RRM" evidence="3">
    <location>
        <begin position="80"/>
        <end position="151"/>
    </location>
</feature>
<feature type="region of interest" description="Disordered" evidence="2">
    <location>
        <begin position="159"/>
        <end position="277"/>
    </location>
</feature>
<proteinExistence type="predicted"/>
<feature type="compositionally biased region" description="Polar residues" evidence="2">
    <location>
        <begin position="425"/>
        <end position="435"/>
    </location>
</feature>
<accession>A0ABQ8YX08</accession>
<name>A0ABQ8YX08_9EUKA</name>
<dbReference type="InterPro" id="IPR000504">
    <property type="entry name" value="RRM_dom"/>
</dbReference>
<sequence length="647" mass="76211">MSTNNESTSLEQTNQNSNNNTKQTNKSFSHQADFSNNKEQDLKEKQTDKKITNKQESSQKENNLSQQNDFYFQRISLNENTLIWEDVSLKNISIGDIEKVYSEFGEIVEIIIRNSFCYIQFQKKKDAQKALEQKPNITINDKKINVKLGIYQNSIHHGRDLGNSQGNTKTNSNNLNFQENSGNVTNYQLNRNTRKRSFRGDKNYLDKNTFIKEDDDDDDDDDDDYDDDDGNDEDDNYNYDKELEKETRNIKKKSNQELFEDKNENENENEYENGNEREKFGLKRSKLNNYKKEDNYPDYAYKRAIWISVESDQKRGAVGALKKLLVRKFNILVQYELVPRNSTIEELANDGKNTGYRYLILLSRKFDHDGPLTLKMVKANGSVRTLNNLTINDIVNLISEDDKNWTFNDPKKNNYDRNYYHRSQKNYNNFSQNKKSVSRTRNKHGTTREKSEIKKQKIKTNDEISYKTYLNQSLNGNTNTNQNQQFLNYPMTQYMRNQPQSLPQLQPQLHQRTPQYHLPQPYNPYGYRINNPQQTHNTNFPMLNTQPLRQQQRQNFLSHNPQRQLSQINRNPIFNNNIINQTTQKTFGNNLNGSTNIGIHNPPPNQTYFNNLNQNIQKRDNNQNVNQNTINSVKQMPLNSNWNTFEK</sequence>
<dbReference type="EMBL" id="JAOAOG010000102">
    <property type="protein sequence ID" value="KAJ6249090.1"/>
    <property type="molecule type" value="Genomic_DNA"/>
</dbReference>
<feature type="compositionally biased region" description="Polar residues" evidence="2">
    <location>
        <begin position="162"/>
        <end position="191"/>
    </location>
</feature>
<comment type="caution">
    <text evidence="4">The sequence shown here is derived from an EMBL/GenBank/DDBJ whole genome shotgun (WGS) entry which is preliminary data.</text>
</comment>
<dbReference type="InterPro" id="IPR035979">
    <property type="entry name" value="RBD_domain_sf"/>
</dbReference>
<dbReference type="CDD" id="cd00590">
    <property type="entry name" value="RRM_SF"/>
    <property type="match status" value="1"/>
</dbReference>
<feature type="compositionally biased region" description="Polar residues" evidence="2">
    <location>
        <begin position="1"/>
        <end position="11"/>
    </location>
</feature>
<feature type="compositionally biased region" description="Basic and acidic residues" evidence="2">
    <location>
        <begin position="446"/>
        <end position="456"/>
    </location>
</feature>
<feature type="compositionally biased region" description="Basic and acidic residues" evidence="2">
    <location>
        <begin position="238"/>
        <end position="249"/>
    </location>
</feature>
<evidence type="ECO:0000313" key="4">
    <source>
        <dbReference type="EMBL" id="KAJ6249090.1"/>
    </source>
</evidence>
<evidence type="ECO:0000256" key="1">
    <source>
        <dbReference type="PROSITE-ProRule" id="PRU00176"/>
    </source>
</evidence>
<feature type="region of interest" description="Disordered" evidence="2">
    <location>
        <begin position="1"/>
        <end position="65"/>
    </location>
</feature>